<evidence type="ECO:0000313" key="10">
    <source>
        <dbReference type="EMBL" id="KAK7510276.1"/>
    </source>
</evidence>
<dbReference type="PROSITE" id="PS00482">
    <property type="entry name" value="DIHYDROOROTASE_1"/>
    <property type="match status" value="1"/>
</dbReference>
<gene>
    <name evidence="10" type="ORF">IWZ03DRAFT_74686</name>
</gene>
<dbReference type="Gene3D" id="3.20.20.140">
    <property type="entry name" value="Metal-dependent hydrolases"/>
    <property type="match status" value="1"/>
</dbReference>
<evidence type="ECO:0000256" key="6">
    <source>
        <dbReference type="ARBA" id="ARBA00022833"/>
    </source>
</evidence>
<accession>A0ABR1K9U1</accession>
<feature type="compositionally biased region" description="Acidic residues" evidence="8">
    <location>
        <begin position="155"/>
        <end position="170"/>
    </location>
</feature>
<evidence type="ECO:0000256" key="3">
    <source>
        <dbReference type="ARBA" id="ARBA00012860"/>
    </source>
</evidence>
<feature type="domain" description="Amidohydrolase-related" evidence="9">
    <location>
        <begin position="11"/>
        <end position="287"/>
    </location>
</feature>
<comment type="caution">
    <text evidence="10">The sequence shown here is derived from an EMBL/GenBank/DDBJ whole genome shotgun (WGS) entry which is preliminary data.</text>
</comment>
<proteinExistence type="inferred from homology"/>
<feature type="region of interest" description="Disordered" evidence="8">
    <location>
        <begin position="144"/>
        <end position="170"/>
    </location>
</feature>
<organism evidence="10 11">
    <name type="scientific">Phyllosticta citriasiana</name>
    <dbReference type="NCBI Taxonomy" id="595635"/>
    <lineage>
        <taxon>Eukaryota</taxon>
        <taxon>Fungi</taxon>
        <taxon>Dikarya</taxon>
        <taxon>Ascomycota</taxon>
        <taxon>Pezizomycotina</taxon>
        <taxon>Dothideomycetes</taxon>
        <taxon>Dothideomycetes incertae sedis</taxon>
        <taxon>Botryosphaeriales</taxon>
        <taxon>Phyllostictaceae</taxon>
        <taxon>Phyllosticta</taxon>
    </lineage>
</organism>
<keyword evidence="11" id="KW-1185">Reference proteome</keyword>
<evidence type="ECO:0000313" key="11">
    <source>
        <dbReference type="Proteomes" id="UP001363622"/>
    </source>
</evidence>
<evidence type="ECO:0000256" key="4">
    <source>
        <dbReference type="ARBA" id="ARBA00022723"/>
    </source>
</evidence>
<evidence type="ECO:0000256" key="5">
    <source>
        <dbReference type="ARBA" id="ARBA00022801"/>
    </source>
</evidence>
<dbReference type="PANTHER" id="PTHR43137:SF1">
    <property type="entry name" value="DIHYDROOROTASE"/>
    <property type="match status" value="1"/>
</dbReference>
<dbReference type="Pfam" id="PF01979">
    <property type="entry name" value="Amidohydro_1"/>
    <property type="match status" value="1"/>
</dbReference>
<evidence type="ECO:0000259" key="9">
    <source>
        <dbReference type="Pfam" id="PF01979"/>
    </source>
</evidence>
<evidence type="ECO:0000256" key="7">
    <source>
        <dbReference type="ARBA" id="ARBA00022975"/>
    </source>
</evidence>
<comment type="pathway">
    <text evidence="1">Pyrimidine metabolism; UMP biosynthesis via de novo pathway; (S)-dihydroorotate from bicarbonate: step 3/3.</text>
</comment>
<dbReference type="Proteomes" id="UP001363622">
    <property type="component" value="Unassembled WGS sequence"/>
</dbReference>
<dbReference type="InterPro" id="IPR006680">
    <property type="entry name" value="Amidohydro-rel"/>
</dbReference>
<dbReference type="EMBL" id="JBBPHU010000014">
    <property type="protein sequence ID" value="KAK7510276.1"/>
    <property type="molecule type" value="Genomic_DNA"/>
</dbReference>
<evidence type="ECO:0000256" key="2">
    <source>
        <dbReference type="ARBA" id="ARBA00005631"/>
    </source>
</evidence>
<keyword evidence="7" id="KW-0665">Pyrimidine biosynthesis</keyword>
<dbReference type="SUPFAM" id="SSF51556">
    <property type="entry name" value="Metallo-dependent hydrolases"/>
    <property type="match status" value="1"/>
</dbReference>
<dbReference type="HAMAP" id="MF_00219">
    <property type="entry name" value="PyrC_classII"/>
    <property type="match status" value="1"/>
</dbReference>
<dbReference type="InterPro" id="IPR004721">
    <property type="entry name" value="DHOdimr"/>
</dbReference>
<dbReference type="InterPro" id="IPR002195">
    <property type="entry name" value="Dihydroorotase_CS"/>
</dbReference>
<dbReference type="PANTHER" id="PTHR43137">
    <property type="entry name" value="DIHYDROOROTASE"/>
    <property type="match status" value="1"/>
</dbReference>
<keyword evidence="6" id="KW-0862">Zinc</keyword>
<name>A0ABR1K9U1_9PEZI</name>
<dbReference type="EC" id="3.5.2.3" evidence="3"/>
<keyword evidence="5" id="KW-0378">Hydrolase</keyword>
<dbReference type="PIRSF" id="PIRSF001237">
    <property type="entry name" value="DHOdimr"/>
    <property type="match status" value="1"/>
</dbReference>
<dbReference type="InterPro" id="IPR032466">
    <property type="entry name" value="Metal_Hydrolase"/>
</dbReference>
<dbReference type="NCBIfam" id="TIGR00856">
    <property type="entry name" value="pyrC_dimer"/>
    <property type="match status" value="1"/>
</dbReference>
<sequence>MPLDKLDGLELPAAADMHVHLRDGAMMETVVPTIRKGGVNTVFVMPNLVPPITTVDAALAYRARLQALEPDVTFLMSLYLHPDITPDTIKAAKAAGIAGVKSYPAGVTTNSAAGVLDYAAFYPVFAEMERQDLVLNLHGELPPTAASKKNKDDGHEEEGEEEEEEEEEEDITVLNAEARFLPTLLELHARFPKLRIILEHCTTAAALAAVRRCGPSVAATITAHHLYLTVDDVVGNGLHFCKPVAKLPADRVALLRAAASGETKFFFGSDSAPHPAVKKLGGEGAPAAGVFTQMYAVQLVVEALEKGVQKGWLSEAEVSREKLEGFLSGFGRAFYGGQAREREGRERIVLRRGEERVVERLRHERGEVEVVPFRRGERTWSVEWKRA</sequence>
<keyword evidence="4" id="KW-0479">Metal-binding</keyword>
<evidence type="ECO:0000256" key="1">
    <source>
        <dbReference type="ARBA" id="ARBA00004880"/>
    </source>
</evidence>
<evidence type="ECO:0000256" key="8">
    <source>
        <dbReference type="SAM" id="MobiDB-lite"/>
    </source>
</evidence>
<dbReference type="PROSITE" id="PS00483">
    <property type="entry name" value="DIHYDROOROTASE_2"/>
    <property type="match status" value="1"/>
</dbReference>
<reference evidence="10 11" key="1">
    <citation type="submission" date="2024-04" db="EMBL/GenBank/DDBJ databases">
        <title>Phyllosticta paracitricarpa is synonymous to the EU quarantine fungus P. citricarpa based on phylogenomic analyses.</title>
        <authorList>
            <consortium name="Lawrence Berkeley National Laboratory"/>
            <person name="Van Ingen-Buijs V.A."/>
            <person name="Van Westerhoven A.C."/>
            <person name="Haridas S."/>
            <person name="Skiadas P."/>
            <person name="Martin F."/>
            <person name="Groenewald J.Z."/>
            <person name="Crous P.W."/>
            <person name="Seidl M.F."/>
        </authorList>
    </citation>
    <scope>NUCLEOTIDE SEQUENCE [LARGE SCALE GENOMIC DNA]</scope>
    <source>
        <strain evidence="10 11">CBS 123371</strain>
    </source>
</reference>
<comment type="similarity">
    <text evidence="2">Belongs to the metallo-dependent hydrolases superfamily. DHOase family. Class II DHOase subfamily.</text>
</comment>
<protein>
    <recommendedName>
        <fullName evidence="3">dihydroorotase</fullName>
        <ecNumber evidence="3">3.5.2.3</ecNumber>
    </recommendedName>
</protein>